<keyword evidence="3" id="KW-1185">Reference proteome</keyword>
<name>A0A3N6YZ83_9ACTN</name>
<accession>A0A3N6YZ83</accession>
<dbReference type="Gene3D" id="3.50.50.60">
    <property type="entry name" value="FAD/NAD(P)-binding domain"/>
    <property type="match status" value="1"/>
</dbReference>
<dbReference type="InterPro" id="IPR006076">
    <property type="entry name" value="FAD-dep_OxRdtase"/>
</dbReference>
<dbReference type="SUPFAM" id="SSF51905">
    <property type="entry name" value="FAD/NAD(P)-binding domain"/>
    <property type="match status" value="1"/>
</dbReference>
<dbReference type="InterPro" id="IPR036188">
    <property type="entry name" value="FAD/NAD-bd_sf"/>
</dbReference>
<evidence type="ECO:0000313" key="2">
    <source>
        <dbReference type="EMBL" id="RQN03121.1"/>
    </source>
</evidence>
<dbReference type="EMBL" id="RQJX01000014">
    <property type="protein sequence ID" value="RQN03121.1"/>
    <property type="molecule type" value="Genomic_DNA"/>
</dbReference>
<comment type="caution">
    <text evidence="2">The sequence shown here is derived from an EMBL/GenBank/DDBJ whole genome shotgun (WGS) entry which is preliminary data.</text>
</comment>
<dbReference type="AlphaFoldDB" id="A0A3N6YZ83"/>
<dbReference type="Proteomes" id="UP000275225">
    <property type="component" value="Unassembled WGS sequence"/>
</dbReference>
<reference evidence="2 3" key="1">
    <citation type="submission" date="2018-11" db="EMBL/GenBank/DDBJ databases">
        <authorList>
            <person name="Li F."/>
        </authorList>
    </citation>
    <scope>NUCLEOTIDE SEQUENCE [LARGE SCALE GENOMIC DNA]</scope>
    <source>
        <strain evidence="2 3">YS17T</strain>
    </source>
</reference>
<sequence>MRREAMIVGAGIAGLAAGRALLDDGWDVTLYERADGLPATGTALGMWRRRWRRWKGSASRTRCESRGFCSREPHSFVRTDRRSLESSRASLPTWSPDRRCMSSSTAALSRERCDGRRPFQIMLLFPRPI</sequence>
<proteinExistence type="predicted"/>
<feature type="domain" description="FAD dependent oxidoreductase" evidence="1">
    <location>
        <begin position="6"/>
        <end position="74"/>
    </location>
</feature>
<evidence type="ECO:0000259" key="1">
    <source>
        <dbReference type="Pfam" id="PF01266"/>
    </source>
</evidence>
<protein>
    <submittedName>
        <fullName evidence="2">FAD-dependent oxidoreductase</fullName>
    </submittedName>
</protein>
<dbReference type="Pfam" id="PF01266">
    <property type="entry name" value="DAO"/>
    <property type="match status" value="1"/>
</dbReference>
<organism evidence="2 3">
    <name type="scientific">Aeromicrobium camelliae</name>
    <dbReference type="NCBI Taxonomy" id="1538144"/>
    <lineage>
        <taxon>Bacteria</taxon>
        <taxon>Bacillati</taxon>
        <taxon>Actinomycetota</taxon>
        <taxon>Actinomycetes</taxon>
        <taxon>Propionibacteriales</taxon>
        <taxon>Nocardioidaceae</taxon>
        <taxon>Aeromicrobium</taxon>
    </lineage>
</organism>
<evidence type="ECO:0000313" key="3">
    <source>
        <dbReference type="Proteomes" id="UP000275225"/>
    </source>
</evidence>
<gene>
    <name evidence="2" type="ORF">EHW97_10575</name>
</gene>